<proteinExistence type="predicted"/>
<dbReference type="AlphaFoldDB" id="A0A7C2K0M4"/>
<comment type="caution">
    <text evidence="1">The sequence shown here is derived from an EMBL/GenBank/DDBJ whole genome shotgun (WGS) entry which is preliminary data.</text>
</comment>
<name>A0A7C2K0M4_9PLAN</name>
<accession>A0A7C2K0M4</accession>
<sequence length="80" mass="8713">MLGPLLPTPDPDHLVLTANGDILGSDTPRNRELARRIKACLNACEGIATEELERGIISDMCRVLTQVVPLLEHRVADRAA</sequence>
<reference evidence="1" key="1">
    <citation type="journal article" date="2020" name="mSystems">
        <title>Genome- and Community-Level Interaction Insights into Carbon Utilization and Element Cycling Functions of Hydrothermarchaeota in Hydrothermal Sediment.</title>
        <authorList>
            <person name="Zhou Z."/>
            <person name="Liu Y."/>
            <person name="Xu W."/>
            <person name="Pan J."/>
            <person name="Luo Z.H."/>
            <person name="Li M."/>
        </authorList>
    </citation>
    <scope>NUCLEOTIDE SEQUENCE [LARGE SCALE GENOMIC DNA]</scope>
    <source>
        <strain evidence="1">SpSt-339</strain>
    </source>
</reference>
<dbReference type="EMBL" id="DSOK01000395">
    <property type="protein sequence ID" value="HEN16645.1"/>
    <property type="molecule type" value="Genomic_DNA"/>
</dbReference>
<protein>
    <submittedName>
        <fullName evidence="1">Uncharacterized protein</fullName>
    </submittedName>
</protein>
<organism evidence="1">
    <name type="scientific">Schlesneria paludicola</name>
    <dbReference type="NCBI Taxonomy" id="360056"/>
    <lineage>
        <taxon>Bacteria</taxon>
        <taxon>Pseudomonadati</taxon>
        <taxon>Planctomycetota</taxon>
        <taxon>Planctomycetia</taxon>
        <taxon>Planctomycetales</taxon>
        <taxon>Planctomycetaceae</taxon>
        <taxon>Schlesneria</taxon>
    </lineage>
</organism>
<gene>
    <name evidence="1" type="ORF">ENQ76_14390</name>
</gene>
<evidence type="ECO:0000313" key="1">
    <source>
        <dbReference type="EMBL" id="HEN16645.1"/>
    </source>
</evidence>